<keyword evidence="1" id="KW-1133">Transmembrane helix</keyword>
<evidence type="ECO:0000313" key="3">
    <source>
        <dbReference type="Proteomes" id="UP000004290"/>
    </source>
</evidence>
<dbReference type="GO" id="GO:0022857">
    <property type="term" value="F:transmembrane transporter activity"/>
    <property type="evidence" value="ECO:0007669"/>
    <property type="project" value="InterPro"/>
</dbReference>
<feature type="transmembrane region" description="Helical" evidence="1">
    <location>
        <begin position="105"/>
        <end position="126"/>
    </location>
</feature>
<name>E0PDR6_STREI</name>
<feature type="transmembrane region" description="Helical" evidence="1">
    <location>
        <begin position="21"/>
        <end position="42"/>
    </location>
</feature>
<dbReference type="EMBL" id="AEEL01000014">
    <property type="protein sequence ID" value="EFM27426.1"/>
    <property type="molecule type" value="Genomic_DNA"/>
</dbReference>
<proteinExistence type="predicted"/>
<dbReference type="Gene3D" id="1.10.1760.20">
    <property type="match status" value="1"/>
</dbReference>
<keyword evidence="3" id="KW-1185">Reference proteome</keyword>
<protein>
    <recommendedName>
        <fullName evidence="4">Thiamine transporter protein (Thia_YuaJ)</fullName>
    </recommendedName>
</protein>
<accession>E0PDR6</accession>
<keyword evidence="1" id="KW-0472">Membrane</keyword>
<dbReference type="InterPro" id="IPR024529">
    <property type="entry name" value="ECF_trnsprt_substrate-spec"/>
</dbReference>
<evidence type="ECO:0008006" key="4">
    <source>
        <dbReference type="Google" id="ProtNLM"/>
    </source>
</evidence>
<evidence type="ECO:0000313" key="2">
    <source>
        <dbReference type="EMBL" id="EFM27426.1"/>
    </source>
</evidence>
<comment type="caution">
    <text evidence="2">The sequence shown here is derived from an EMBL/GenBank/DDBJ whole genome shotgun (WGS) entry which is preliminary data.</text>
</comment>
<evidence type="ECO:0000256" key="1">
    <source>
        <dbReference type="SAM" id="Phobius"/>
    </source>
</evidence>
<dbReference type="Pfam" id="PF12822">
    <property type="entry name" value="ECF_trnsprt"/>
    <property type="match status" value="1"/>
</dbReference>
<dbReference type="HOGENOM" id="CLU_088550_3_0_9"/>
<sequence length="201" mass="21650">MLHFSVHLGGIMKKNKAATDVAIIAIFFAIMLVINFLTSLVFNLWPVPIKPTLVHVPVIIASIVYGPRIGAILGGLMGIMSVTVNTLTLLPTSYLFSPFVENGNFASLIIALVPRILIGITPYFVYKWLHNRTGLVIAGAIGSMTNTIFVLGGIFLLFSNVYNGNIQALLAIVFGTNAIAEMIISAILTLALVPSLQKIKN</sequence>
<organism evidence="2 3">
    <name type="scientific">Streptococcus equinus ATCC 700338</name>
    <dbReference type="NCBI Taxonomy" id="864569"/>
    <lineage>
        <taxon>Bacteria</taxon>
        <taxon>Bacillati</taxon>
        <taxon>Bacillota</taxon>
        <taxon>Bacilli</taxon>
        <taxon>Lactobacillales</taxon>
        <taxon>Streptococcaceae</taxon>
        <taxon>Streptococcus</taxon>
    </lineage>
</organism>
<gene>
    <name evidence="2" type="ORF">HMPREF9319_0989</name>
</gene>
<feature type="transmembrane region" description="Helical" evidence="1">
    <location>
        <begin position="133"/>
        <end position="158"/>
    </location>
</feature>
<reference evidence="2 3" key="1">
    <citation type="submission" date="2010-07" db="EMBL/GenBank/DDBJ databases">
        <authorList>
            <person name="Muzny D."/>
            <person name="Qin X."/>
            <person name="Deng J."/>
            <person name="Jiang H."/>
            <person name="Liu Y."/>
            <person name="Qu J."/>
            <person name="Song X.-Z."/>
            <person name="Zhang L."/>
            <person name="Thornton R."/>
            <person name="Coyle M."/>
            <person name="Francisco L."/>
            <person name="Jackson L."/>
            <person name="Javaid M."/>
            <person name="Korchina V."/>
            <person name="Kovar C."/>
            <person name="Mata R."/>
            <person name="Mathew T."/>
            <person name="Ngo R."/>
            <person name="Nguyen L."/>
            <person name="Nguyen N."/>
            <person name="Okwuonu G."/>
            <person name="Ongeri F."/>
            <person name="Pham C."/>
            <person name="Simmons D."/>
            <person name="Wilczek-Boney K."/>
            <person name="Hale W."/>
            <person name="Jakkamsetti A."/>
            <person name="Pham P."/>
            <person name="Ruth R."/>
            <person name="San Lucas F."/>
            <person name="Warren J."/>
            <person name="Zhang J."/>
            <person name="Zhao Z."/>
            <person name="Zhou C."/>
            <person name="Zhu D."/>
            <person name="Lee S."/>
            <person name="Bess C."/>
            <person name="Blankenburg K."/>
            <person name="Forbes L."/>
            <person name="Fu Q."/>
            <person name="Gubbala S."/>
            <person name="Hirani K."/>
            <person name="Jayaseelan J.C."/>
            <person name="Lara F."/>
            <person name="Munidasa M."/>
            <person name="Palculict T."/>
            <person name="Patil S."/>
            <person name="Pu L.-L."/>
            <person name="Saada N."/>
            <person name="Tang L."/>
            <person name="Weissenberger G."/>
            <person name="Zhu Y."/>
            <person name="Hemphill L."/>
            <person name="Shang Y."/>
            <person name="Youmans B."/>
            <person name="Ayvaz T."/>
            <person name="Ross M."/>
            <person name="Santibanez J."/>
            <person name="Aqrawi P."/>
            <person name="Gross S."/>
            <person name="Joshi V."/>
            <person name="Fowler G."/>
            <person name="Nazareth L."/>
            <person name="Reid J."/>
            <person name="Worley K."/>
            <person name="Petrosino J."/>
            <person name="Highlander S."/>
            <person name="Gibbs R."/>
        </authorList>
    </citation>
    <scope>NUCLEOTIDE SEQUENCE [LARGE SCALE GENOMIC DNA]</scope>
    <source>
        <strain evidence="2 3">ATCC 700338</strain>
    </source>
</reference>
<feature type="transmembrane region" description="Helical" evidence="1">
    <location>
        <begin position="170"/>
        <end position="193"/>
    </location>
</feature>
<feature type="transmembrane region" description="Helical" evidence="1">
    <location>
        <begin position="72"/>
        <end position="93"/>
    </location>
</feature>
<keyword evidence="1" id="KW-0812">Transmembrane</keyword>
<dbReference type="AlphaFoldDB" id="E0PDR6"/>
<dbReference type="Proteomes" id="UP000004290">
    <property type="component" value="Unassembled WGS sequence"/>
</dbReference>